<dbReference type="PANTHER" id="PTHR46594">
    <property type="entry name" value="P-TYPE CATION-TRANSPORTING ATPASE"/>
    <property type="match status" value="1"/>
</dbReference>
<keyword evidence="5" id="KW-1185">Reference proteome</keyword>
<dbReference type="RefSeq" id="WP_382402879.1">
    <property type="nucleotide sequence ID" value="NZ_JBHTNH010000060.1"/>
</dbReference>
<dbReference type="PROSITE" id="PS50846">
    <property type="entry name" value="HMA_2"/>
    <property type="match status" value="1"/>
</dbReference>
<reference evidence="5" key="1">
    <citation type="journal article" date="2019" name="Int. J. Syst. Evol. Microbiol.">
        <title>The Global Catalogue of Microorganisms (GCM) 10K type strain sequencing project: providing services to taxonomists for standard genome sequencing and annotation.</title>
        <authorList>
            <consortium name="The Broad Institute Genomics Platform"/>
            <consortium name="The Broad Institute Genome Sequencing Center for Infectious Disease"/>
            <person name="Wu L."/>
            <person name="Ma J."/>
        </authorList>
    </citation>
    <scope>NUCLEOTIDE SEQUENCE [LARGE SCALE GENOMIC DNA]</scope>
    <source>
        <strain evidence="5">CCUG 54822</strain>
    </source>
</reference>
<organism evidence="4 5">
    <name type="scientific">Lentibacillus salinarum</name>
    <dbReference type="NCBI Taxonomy" id="446820"/>
    <lineage>
        <taxon>Bacteria</taxon>
        <taxon>Bacillati</taxon>
        <taxon>Bacillota</taxon>
        <taxon>Bacilli</taxon>
        <taxon>Bacillales</taxon>
        <taxon>Bacillaceae</taxon>
        <taxon>Lentibacillus</taxon>
    </lineage>
</organism>
<evidence type="ECO:0000313" key="5">
    <source>
        <dbReference type="Proteomes" id="UP001597178"/>
    </source>
</evidence>
<accession>A0ABW4A048</accession>
<protein>
    <recommendedName>
        <fullName evidence="1">Copper chaperone CopZ</fullName>
    </recommendedName>
</protein>
<evidence type="ECO:0000259" key="3">
    <source>
        <dbReference type="PROSITE" id="PS50846"/>
    </source>
</evidence>
<feature type="domain" description="HMA" evidence="3">
    <location>
        <begin position="4"/>
        <end position="70"/>
    </location>
</feature>
<name>A0ABW4A048_9BACI</name>
<dbReference type="InterPro" id="IPR036163">
    <property type="entry name" value="HMA_dom_sf"/>
</dbReference>
<evidence type="ECO:0000256" key="2">
    <source>
        <dbReference type="ARBA" id="ARBA00022723"/>
    </source>
</evidence>
<comment type="caution">
    <text evidence="4">The sequence shown here is derived from an EMBL/GenBank/DDBJ whole genome shotgun (WGS) entry which is preliminary data.</text>
</comment>
<dbReference type="EMBL" id="JBHTNH010000060">
    <property type="protein sequence ID" value="MFD1363635.1"/>
    <property type="molecule type" value="Genomic_DNA"/>
</dbReference>
<dbReference type="Gene3D" id="3.30.70.100">
    <property type="match status" value="1"/>
</dbReference>
<proteinExistence type="predicted"/>
<dbReference type="InterPro" id="IPR006121">
    <property type="entry name" value="HMA_dom"/>
</dbReference>
<evidence type="ECO:0000313" key="4">
    <source>
        <dbReference type="EMBL" id="MFD1363635.1"/>
    </source>
</evidence>
<dbReference type="PROSITE" id="PS01047">
    <property type="entry name" value="HMA_1"/>
    <property type="match status" value="1"/>
</dbReference>
<dbReference type="Pfam" id="PF00403">
    <property type="entry name" value="HMA"/>
    <property type="match status" value="1"/>
</dbReference>
<dbReference type="PANTHER" id="PTHR46594:SF4">
    <property type="entry name" value="P-TYPE CATION-TRANSPORTING ATPASE"/>
    <property type="match status" value="1"/>
</dbReference>
<dbReference type="SUPFAM" id="SSF55008">
    <property type="entry name" value="HMA, heavy metal-associated domain"/>
    <property type="match status" value="1"/>
</dbReference>
<evidence type="ECO:0000256" key="1">
    <source>
        <dbReference type="ARBA" id="ARBA00015313"/>
    </source>
</evidence>
<keyword evidence="2" id="KW-0479">Metal-binding</keyword>
<dbReference type="Proteomes" id="UP001597178">
    <property type="component" value="Unassembled WGS sequence"/>
</dbReference>
<sequence>MKREIVYFDVKGMHCPDCKTKIEKAVSAIPGVKEVSVNLTAENGQVAYESHLTGVPEIIRVIQGTGFDAAEQSGKSV</sequence>
<dbReference type="InterPro" id="IPR017969">
    <property type="entry name" value="Heavy-metal-associated_CS"/>
</dbReference>
<dbReference type="CDD" id="cd00371">
    <property type="entry name" value="HMA"/>
    <property type="match status" value="1"/>
</dbReference>
<gene>
    <name evidence="4" type="ORF">ACFQ4A_18680</name>
</gene>